<dbReference type="InterPro" id="IPR036291">
    <property type="entry name" value="NAD(P)-bd_dom_sf"/>
</dbReference>
<dbReference type="PANTHER" id="PTHR43026:SF1">
    <property type="entry name" value="2-HYDROXYACID DEHYDROGENASE HOMOLOG 1-RELATED"/>
    <property type="match status" value="1"/>
</dbReference>
<organism evidence="5 6">
    <name type="scientific">Ostreobium quekettii</name>
    <dbReference type="NCBI Taxonomy" id="121088"/>
    <lineage>
        <taxon>Eukaryota</taxon>
        <taxon>Viridiplantae</taxon>
        <taxon>Chlorophyta</taxon>
        <taxon>core chlorophytes</taxon>
        <taxon>Ulvophyceae</taxon>
        <taxon>TCBD clade</taxon>
        <taxon>Bryopsidales</taxon>
        <taxon>Ostreobineae</taxon>
        <taxon>Ostreobiaceae</taxon>
        <taxon>Ostreobium</taxon>
    </lineage>
</organism>
<dbReference type="InterPro" id="IPR058205">
    <property type="entry name" value="D-LDH-like"/>
</dbReference>
<keyword evidence="3" id="KW-0520">NAD</keyword>
<evidence type="ECO:0000259" key="4">
    <source>
        <dbReference type="Pfam" id="PF02826"/>
    </source>
</evidence>
<dbReference type="GO" id="GO:0051287">
    <property type="term" value="F:NAD binding"/>
    <property type="evidence" value="ECO:0007669"/>
    <property type="project" value="InterPro"/>
</dbReference>
<dbReference type="SUPFAM" id="SSF51735">
    <property type="entry name" value="NAD(P)-binding Rossmann-fold domains"/>
    <property type="match status" value="1"/>
</dbReference>
<dbReference type="Proteomes" id="UP000708148">
    <property type="component" value="Unassembled WGS sequence"/>
</dbReference>
<comment type="similarity">
    <text evidence="1">Belongs to the D-isomer specific 2-hydroxyacid dehydrogenase family.</text>
</comment>
<dbReference type="PANTHER" id="PTHR43026">
    <property type="entry name" value="2-HYDROXYACID DEHYDROGENASE HOMOLOG 1-RELATED"/>
    <property type="match status" value="1"/>
</dbReference>
<dbReference type="InterPro" id="IPR006140">
    <property type="entry name" value="D-isomer_DH_NAD-bd"/>
</dbReference>
<dbReference type="InterPro" id="IPR029753">
    <property type="entry name" value="D-isomer_DH_CS"/>
</dbReference>
<dbReference type="Pfam" id="PF02826">
    <property type="entry name" value="2-Hacid_dh_C"/>
    <property type="match status" value="1"/>
</dbReference>
<dbReference type="InterPro" id="IPR029752">
    <property type="entry name" value="D-isomer_DH_CS1"/>
</dbReference>
<dbReference type="Gene3D" id="3.40.50.720">
    <property type="entry name" value="NAD(P)-binding Rossmann-like Domain"/>
    <property type="match status" value="2"/>
</dbReference>
<evidence type="ECO:0000313" key="5">
    <source>
        <dbReference type="EMBL" id="CAD7698435.1"/>
    </source>
</evidence>
<gene>
    <name evidence="5" type="ORF">OSTQU699_LOCUS3796</name>
</gene>
<evidence type="ECO:0000256" key="3">
    <source>
        <dbReference type="ARBA" id="ARBA00023027"/>
    </source>
</evidence>
<feature type="domain" description="D-isomer specific 2-hydroxyacid dehydrogenase NAD-binding" evidence="4">
    <location>
        <begin position="56"/>
        <end position="218"/>
    </location>
</feature>
<name>A0A8S1IUE4_9CHLO</name>
<evidence type="ECO:0000256" key="1">
    <source>
        <dbReference type="ARBA" id="ARBA00005854"/>
    </source>
</evidence>
<sequence>MPIRNVIDALAAGGVKLIAMRCAGYDRVDVKAAETQGIKIVRVPTYSPESVAEHAVALAMALNRKLHLAYNRIWQGNYTLSGLEGTEVHGKTVGVVGTGSIGACFCAIMKGFGCSVLATDVAANPRCVDMDVTYMPLEELLAKSDIVSLHCPLLPSTFHMINKERLEMMKPTALLINVSRGGLIDSDALVDALESGQLGGAGMDVYENEGDQHWGPLRHLAIGQV</sequence>
<reference evidence="5" key="1">
    <citation type="submission" date="2020-12" db="EMBL/GenBank/DDBJ databases">
        <authorList>
            <person name="Iha C."/>
        </authorList>
    </citation>
    <scope>NUCLEOTIDE SEQUENCE</scope>
</reference>
<evidence type="ECO:0000256" key="2">
    <source>
        <dbReference type="ARBA" id="ARBA00023002"/>
    </source>
</evidence>
<dbReference type="PROSITE" id="PS00671">
    <property type="entry name" value="D_2_HYDROXYACID_DH_3"/>
    <property type="match status" value="1"/>
</dbReference>
<dbReference type="GO" id="GO:0016616">
    <property type="term" value="F:oxidoreductase activity, acting on the CH-OH group of donors, NAD or NADP as acceptor"/>
    <property type="evidence" value="ECO:0007669"/>
    <property type="project" value="InterPro"/>
</dbReference>
<dbReference type="AlphaFoldDB" id="A0A8S1IUE4"/>
<dbReference type="PROSITE" id="PS00065">
    <property type="entry name" value="D_2_HYDROXYACID_DH_1"/>
    <property type="match status" value="1"/>
</dbReference>
<dbReference type="SUPFAM" id="SSF52283">
    <property type="entry name" value="Formate/glycerate dehydrogenase catalytic domain-like"/>
    <property type="match status" value="1"/>
</dbReference>
<proteinExistence type="inferred from homology"/>
<keyword evidence="6" id="KW-1185">Reference proteome</keyword>
<dbReference type="EMBL" id="CAJHUC010000827">
    <property type="protein sequence ID" value="CAD7698435.1"/>
    <property type="molecule type" value="Genomic_DNA"/>
</dbReference>
<comment type="caution">
    <text evidence="5">The sequence shown here is derived from an EMBL/GenBank/DDBJ whole genome shotgun (WGS) entry which is preliminary data.</text>
</comment>
<protein>
    <recommendedName>
        <fullName evidence="4">D-isomer specific 2-hydroxyacid dehydrogenase NAD-binding domain-containing protein</fullName>
    </recommendedName>
</protein>
<keyword evidence="2" id="KW-0560">Oxidoreductase</keyword>
<evidence type="ECO:0000313" key="6">
    <source>
        <dbReference type="Proteomes" id="UP000708148"/>
    </source>
</evidence>
<dbReference type="OrthoDB" id="298012at2759"/>
<dbReference type="PROSITE" id="PS00670">
    <property type="entry name" value="D_2_HYDROXYACID_DH_2"/>
    <property type="match status" value="1"/>
</dbReference>
<accession>A0A8S1IUE4</accession>